<name>A0A838L5A4_9SPHN</name>
<dbReference type="InterPro" id="IPR055492">
    <property type="entry name" value="DUF7064"/>
</dbReference>
<dbReference type="AlphaFoldDB" id="A0A838L5A4"/>
<dbReference type="EMBL" id="JACEIB010000003">
    <property type="protein sequence ID" value="MBA2933782.1"/>
    <property type="molecule type" value="Genomic_DNA"/>
</dbReference>
<reference evidence="3 4" key="1">
    <citation type="submission" date="2020-07" db="EMBL/GenBank/DDBJ databases">
        <authorList>
            <person name="Sun Q."/>
        </authorList>
    </citation>
    <scope>NUCLEOTIDE SEQUENCE [LARGE SCALE GENOMIC DNA]</scope>
    <source>
        <strain evidence="3 4">CGMCC 1.13654</strain>
    </source>
</reference>
<gene>
    <name evidence="3" type="ORF">HZF05_06675</name>
</gene>
<dbReference type="InterPro" id="IPR055493">
    <property type="entry name" value="DUF7065"/>
</dbReference>
<protein>
    <submittedName>
        <fullName evidence="3">Uncharacterized protein</fullName>
    </submittedName>
</protein>
<dbReference type="Pfam" id="PF23213">
    <property type="entry name" value="DUF7065"/>
    <property type="match status" value="1"/>
</dbReference>
<dbReference type="Proteomes" id="UP000570166">
    <property type="component" value="Unassembled WGS sequence"/>
</dbReference>
<dbReference type="RefSeq" id="WP_160363580.1">
    <property type="nucleotide sequence ID" value="NZ_JACEIB010000003.1"/>
</dbReference>
<feature type="domain" description="DUF7064" evidence="1">
    <location>
        <begin position="184"/>
        <end position="303"/>
    </location>
</feature>
<dbReference type="Pfam" id="PF23212">
    <property type="entry name" value="DUF7064"/>
    <property type="match status" value="1"/>
</dbReference>
<evidence type="ECO:0000313" key="3">
    <source>
        <dbReference type="EMBL" id="MBA2933782.1"/>
    </source>
</evidence>
<sequence>MTGPLQLEQVASADFGPPPSLSDNANHPPVADTWWQESALFTFADAEVGFGCWLRFGAHYNRGAANLYTWTTLGDDVLDRRMLIDQPLPPGDMTECAIGGASVATIEPLMRYALALDIEDCVLRLEWRNFRHPLTMSFNAGGATLAKGHYNAMGEATGTLRWKGREIAIRAGGFSDHSWGVRRQHLPASRSFFCVFGDDFYAMAIPISTGSTRAVVGYVFADGKLGRLESESALGYHFREDWVSPAGCDARLVDEHGRVFAITGETFGPSSTWPMGHGKFVTHAPARFQCDGRDGQGILESAQFAAIPPAAISLGLPHDSWWLSNIGD</sequence>
<dbReference type="SUPFAM" id="SSF159245">
    <property type="entry name" value="AttH-like"/>
    <property type="match status" value="1"/>
</dbReference>
<keyword evidence="4" id="KW-1185">Reference proteome</keyword>
<accession>A0A838L5A4</accession>
<proteinExistence type="predicted"/>
<evidence type="ECO:0000259" key="2">
    <source>
        <dbReference type="Pfam" id="PF23213"/>
    </source>
</evidence>
<evidence type="ECO:0000313" key="4">
    <source>
        <dbReference type="Proteomes" id="UP000570166"/>
    </source>
</evidence>
<organism evidence="3 4">
    <name type="scientific">Sphingomonas chungangi</name>
    <dbReference type="NCBI Taxonomy" id="2683589"/>
    <lineage>
        <taxon>Bacteria</taxon>
        <taxon>Pseudomonadati</taxon>
        <taxon>Pseudomonadota</taxon>
        <taxon>Alphaproteobacteria</taxon>
        <taxon>Sphingomonadales</taxon>
        <taxon>Sphingomonadaceae</taxon>
        <taxon>Sphingomonas</taxon>
    </lineage>
</organism>
<feature type="domain" description="DUF7065" evidence="2">
    <location>
        <begin position="23"/>
        <end position="182"/>
    </location>
</feature>
<comment type="caution">
    <text evidence="3">The sequence shown here is derived from an EMBL/GenBank/DDBJ whole genome shotgun (WGS) entry which is preliminary data.</text>
</comment>
<evidence type="ECO:0000259" key="1">
    <source>
        <dbReference type="Pfam" id="PF23212"/>
    </source>
</evidence>